<dbReference type="GO" id="GO:0008198">
    <property type="term" value="F:ferrous iron binding"/>
    <property type="evidence" value="ECO:0007669"/>
    <property type="project" value="TreeGrafter"/>
</dbReference>
<dbReference type="SMART" id="SM00271">
    <property type="entry name" value="DnaJ"/>
    <property type="match status" value="1"/>
</dbReference>
<evidence type="ECO:0000256" key="4">
    <source>
        <dbReference type="ARBA" id="ARBA00022723"/>
    </source>
</evidence>
<dbReference type="SUPFAM" id="SSF144217">
    <property type="entry name" value="CSL zinc finger"/>
    <property type="match status" value="1"/>
</dbReference>
<evidence type="ECO:0000256" key="6">
    <source>
        <dbReference type="ARBA" id="ARBA00023004"/>
    </source>
</evidence>
<dbReference type="SUPFAM" id="SSF46565">
    <property type="entry name" value="Chaperone J-domain"/>
    <property type="match status" value="1"/>
</dbReference>
<dbReference type="InterPro" id="IPR001623">
    <property type="entry name" value="DnaJ_domain"/>
</dbReference>
<dbReference type="Pfam" id="PF05207">
    <property type="entry name" value="Zn_ribbon_CSL"/>
    <property type="match status" value="1"/>
</dbReference>
<feature type="domain" description="DPH-type MB" evidence="9">
    <location>
        <begin position="89"/>
        <end position="146"/>
    </location>
</feature>
<dbReference type="EMBL" id="WIUZ02000015">
    <property type="protein sequence ID" value="KAF9780899.1"/>
    <property type="molecule type" value="Genomic_DNA"/>
</dbReference>
<comment type="function">
    <text evidence="1">Required for the first step of diphthamide biosynthesis, the transfer of 3-amino-3-carboxypropyl from S-adenosyl-L-methionine to a histidine residue. Diphthamide is a post-translational modification of histidine which occurs in elongation factor 2.</text>
</comment>
<evidence type="ECO:0000259" key="8">
    <source>
        <dbReference type="PROSITE" id="PS50076"/>
    </source>
</evidence>
<dbReference type="AlphaFoldDB" id="A0A9P6H7T4"/>
<feature type="domain" description="J" evidence="8">
    <location>
        <begin position="8"/>
        <end position="77"/>
    </location>
</feature>
<dbReference type="OrthoDB" id="445556at2759"/>
<evidence type="ECO:0000256" key="7">
    <source>
        <dbReference type="SAM" id="MobiDB-lite"/>
    </source>
</evidence>
<evidence type="ECO:0000256" key="3">
    <source>
        <dbReference type="ARBA" id="ARBA00021797"/>
    </source>
</evidence>
<feature type="region of interest" description="Disordered" evidence="7">
    <location>
        <begin position="63"/>
        <end position="86"/>
    </location>
</feature>
<dbReference type="InterPro" id="IPR007872">
    <property type="entry name" value="DPH_MB_dom"/>
</dbReference>
<dbReference type="GO" id="GO:0001671">
    <property type="term" value="F:ATPase activator activity"/>
    <property type="evidence" value="ECO:0007669"/>
    <property type="project" value="TreeGrafter"/>
</dbReference>
<feature type="compositionally biased region" description="Basic and acidic residues" evidence="7">
    <location>
        <begin position="35"/>
        <end position="44"/>
    </location>
</feature>
<dbReference type="PROSITE" id="PS50076">
    <property type="entry name" value="DNAJ_2"/>
    <property type="match status" value="1"/>
</dbReference>
<reference evidence="10" key="1">
    <citation type="journal article" date="2020" name="Nat. Commun.">
        <title>Large-scale genome sequencing of mycorrhizal fungi provides insights into the early evolution of symbiotic traits.</title>
        <authorList>
            <person name="Miyauchi S."/>
            <person name="Kiss E."/>
            <person name="Kuo A."/>
            <person name="Drula E."/>
            <person name="Kohler A."/>
            <person name="Sanchez-Garcia M."/>
            <person name="Morin E."/>
            <person name="Andreopoulos B."/>
            <person name="Barry K.W."/>
            <person name="Bonito G."/>
            <person name="Buee M."/>
            <person name="Carver A."/>
            <person name="Chen C."/>
            <person name="Cichocki N."/>
            <person name="Clum A."/>
            <person name="Culley D."/>
            <person name="Crous P.W."/>
            <person name="Fauchery L."/>
            <person name="Girlanda M."/>
            <person name="Hayes R.D."/>
            <person name="Keri Z."/>
            <person name="LaButti K."/>
            <person name="Lipzen A."/>
            <person name="Lombard V."/>
            <person name="Magnuson J."/>
            <person name="Maillard F."/>
            <person name="Murat C."/>
            <person name="Nolan M."/>
            <person name="Ohm R.A."/>
            <person name="Pangilinan J."/>
            <person name="Pereira M.F."/>
            <person name="Perotto S."/>
            <person name="Peter M."/>
            <person name="Pfister S."/>
            <person name="Riley R."/>
            <person name="Sitrit Y."/>
            <person name="Stielow J.B."/>
            <person name="Szollosi G."/>
            <person name="Zifcakova L."/>
            <person name="Stursova M."/>
            <person name="Spatafora J.W."/>
            <person name="Tedersoo L."/>
            <person name="Vaario L.M."/>
            <person name="Yamada A."/>
            <person name="Yan M."/>
            <person name="Wang P."/>
            <person name="Xu J."/>
            <person name="Bruns T."/>
            <person name="Baldrian P."/>
            <person name="Vilgalys R."/>
            <person name="Dunand C."/>
            <person name="Henrissat B."/>
            <person name="Grigoriev I.V."/>
            <person name="Hibbett D."/>
            <person name="Nagy L.G."/>
            <person name="Martin F.M."/>
        </authorList>
    </citation>
    <scope>NUCLEOTIDE SEQUENCE</scope>
    <source>
        <strain evidence="10">UH-Tt-Lm1</strain>
    </source>
</reference>
<gene>
    <name evidence="10" type="ORF">BJ322DRAFT_1082299</name>
</gene>
<evidence type="ECO:0000256" key="1">
    <source>
        <dbReference type="ARBA" id="ARBA00003474"/>
    </source>
</evidence>
<evidence type="ECO:0000256" key="5">
    <source>
        <dbReference type="ARBA" id="ARBA00022833"/>
    </source>
</evidence>
<keyword evidence="11" id="KW-1185">Reference proteome</keyword>
<reference evidence="10" key="2">
    <citation type="submission" date="2020-11" db="EMBL/GenBank/DDBJ databases">
        <authorList>
            <consortium name="DOE Joint Genome Institute"/>
            <person name="Kuo A."/>
            <person name="Miyauchi S."/>
            <person name="Kiss E."/>
            <person name="Drula E."/>
            <person name="Kohler A."/>
            <person name="Sanchez-Garcia M."/>
            <person name="Andreopoulos B."/>
            <person name="Barry K.W."/>
            <person name="Bonito G."/>
            <person name="Buee M."/>
            <person name="Carver A."/>
            <person name="Chen C."/>
            <person name="Cichocki N."/>
            <person name="Clum A."/>
            <person name="Culley D."/>
            <person name="Crous P.W."/>
            <person name="Fauchery L."/>
            <person name="Girlanda M."/>
            <person name="Hayes R."/>
            <person name="Keri Z."/>
            <person name="Labutti K."/>
            <person name="Lipzen A."/>
            <person name="Lombard V."/>
            <person name="Magnuson J."/>
            <person name="Maillard F."/>
            <person name="Morin E."/>
            <person name="Murat C."/>
            <person name="Nolan M."/>
            <person name="Ohm R."/>
            <person name="Pangilinan J."/>
            <person name="Pereira M."/>
            <person name="Perotto S."/>
            <person name="Peter M."/>
            <person name="Riley R."/>
            <person name="Sitrit Y."/>
            <person name="Stielow B."/>
            <person name="Szollosi G."/>
            <person name="Zifcakova L."/>
            <person name="Stursova M."/>
            <person name="Spatafora J.W."/>
            <person name="Tedersoo L."/>
            <person name="Vaario L.-M."/>
            <person name="Yamada A."/>
            <person name="Yan M."/>
            <person name="Wang P."/>
            <person name="Xu J."/>
            <person name="Bruns T."/>
            <person name="Baldrian P."/>
            <person name="Vilgalys R."/>
            <person name="Henrissat B."/>
            <person name="Grigoriev I.V."/>
            <person name="Hibbett D."/>
            <person name="Nagy L.G."/>
            <person name="Martin F.M."/>
        </authorList>
    </citation>
    <scope>NUCLEOTIDE SEQUENCE</scope>
    <source>
        <strain evidence="10">UH-Tt-Lm1</strain>
    </source>
</reference>
<dbReference type="Pfam" id="PF00226">
    <property type="entry name" value="DnaJ"/>
    <property type="match status" value="1"/>
</dbReference>
<dbReference type="CDD" id="cd06257">
    <property type="entry name" value="DnaJ"/>
    <property type="match status" value="1"/>
</dbReference>
<evidence type="ECO:0000256" key="2">
    <source>
        <dbReference type="ARBA" id="ARBA00006169"/>
    </source>
</evidence>
<evidence type="ECO:0000313" key="11">
    <source>
        <dbReference type="Proteomes" id="UP000736335"/>
    </source>
</evidence>
<keyword evidence="5" id="KW-0862">Zinc</keyword>
<sequence>MAASSRQNYYELLQVPQTASSADIKASYHRLLLSRHPDKSDPSKHNSTQADVDIGSLKEAFTTLSSPESRMRYDSELSSLPSLSTRPLQSRPAHVVSLEVFEDLGQVWVHGCRCGEHYAINEADMENDVHLVACSGCSEVIWVGYEAQFPDYEATPGEA</sequence>
<accession>A0A9P6H7T4</accession>
<proteinExistence type="inferred from homology"/>
<dbReference type="InterPro" id="IPR036869">
    <property type="entry name" value="J_dom_sf"/>
</dbReference>
<comment type="caution">
    <text evidence="10">The sequence shown here is derived from an EMBL/GenBank/DDBJ whole genome shotgun (WGS) entry which is preliminary data.</text>
</comment>
<evidence type="ECO:0000259" key="9">
    <source>
        <dbReference type="PROSITE" id="PS51074"/>
    </source>
</evidence>
<comment type="similarity">
    <text evidence="2">Belongs to the DPH4 family.</text>
</comment>
<organism evidence="10 11">
    <name type="scientific">Thelephora terrestris</name>
    <dbReference type="NCBI Taxonomy" id="56493"/>
    <lineage>
        <taxon>Eukaryota</taxon>
        <taxon>Fungi</taxon>
        <taxon>Dikarya</taxon>
        <taxon>Basidiomycota</taxon>
        <taxon>Agaricomycotina</taxon>
        <taxon>Agaricomycetes</taxon>
        <taxon>Thelephorales</taxon>
        <taxon>Thelephoraceae</taxon>
        <taxon>Thelephora</taxon>
    </lineage>
</organism>
<dbReference type="InterPro" id="IPR036671">
    <property type="entry name" value="DPH_MB_sf"/>
</dbReference>
<keyword evidence="4" id="KW-0479">Metal-binding</keyword>
<dbReference type="PROSITE" id="PS51074">
    <property type="entry name" value="DPH_MB"/>
    <property type="match status" value="1"/>
</dbReference>
<protein>
    <recommendedName>
        <fullName evidence="3">Diphthamide biosynthesis protein 4</fullName>
    </recommendedName>
</protein>
<dbReference type="Gene3D" id="3.10.660.10">
    <property type="entry name" value="DPH Zinc finger"/>
    <property type="match status" value="1"/>
</dbReference>
<name>A0A9P6H7T4_9AGAM</name>
<feature type="compositionally biased region" description="Low complexity" evidence="7">
    <location>
        <begin position="76"/>
        <end position="86"/>
    </location>
</feature>
<dbReference type="PANTHER" id="PTHR45255">
    <property type="entry name" value="DNAJ HOMOLOG SUBFAMILY C MEMBER 24"/>
    <property type="match status" value="1"/>
</dbReference>
<keyword evidence="6" id="KW-0408">Iron</keyword>
<dbReference type="Gene3D" id="1.10.287.110">
    <property type="entry name" value="DnaJ domain"/>
    <property type="match status" value="1"/>
</dbReference>
<dbReference type="PANTHER" id="PTHR45255:SF1">
    <property type="entry name" value="DNAJ HOMOLOG SUBFAMILY C MEMBER 24"/>
    <property type="match status" value="1"/>
</dbReference>
<feature type="region of interest" description="Disordered" evidence="7">
    <location>
        <begin position="35"/>
        <end position="54"/>
    </location>
</feature>
<evidence type="ECO:0000313" key="10">
    <source>
        <dbReference type="EMBL" id="KAF9780899.1"/>
    </source>
</evidence>
<dbReference type="PRINTS" id="PR00625">
    <property type="entry name" value="JDOMAIN"/>
</dbReference>
<dbReference type="Proteomes" id="UP000736335">
    <property type="component" value="Unassembled WGS sequence"/>
</dbReference>